<feature type="domain" description="PhoD-like phosphatase" evidence="2">
    <location>
        <begin position="491"/>
        <end position="561"/>
    </location>
</feature>
<dbReference type="Proteomes" id="UP000326757">
    <property type="component" value="Unassembled WGS sequence"/>
</dbReference>
<name>A0A5N6JQR2_MONLA</name>
<evidence type="ECO:0000256" key="1">
    <source>
        <dbReference type="SAM" id="MobiDB-lite"/>
    </source>
</evidence>
<comment type="caution">
    <text evidence="3">The sequence shown here is derived from an EMBL/GenBank/DDBJ whole genome shotgun (WGS) entry which is preliminary data.</text>
</comment>
<keyword evidence="4" id="KW-1185">Reference proteome</keyword>
<dbReference type="GO" id="GO:0016020">
    <property type="term" value="C:membrane"/>
    <property type="evidence" value="ECO:0007669"/>
    <property type="project" value="TreeGrafter"/>
</dbReference>
<gene>
    <name evidence="3" type="ORF">EYC80_010550</name>
</gene>
<evidence type="ECO:0000259" key="2">
    <source>
        <dbReference type="Pfam" id="PF19050"/>
    </source>
</evidence>
<dbReference type="InterPro" id="IPR018946">
    <property type="entry name" value="PhoD-like_MPP"/>
</dbReference>
<dbReference type="InterPro" id="IPR043904">
    <property type="entry name" value="PhoD_2-like"/>
</dbReference>
<feature type="domain" description="PhoD-like phosphatase" evidence="2">
    <location>
        <begin position="263"/>
        <end position="428"/>
    </location>
</feature>
<dbReference type="EMBL" id="VIGI01000021">
    <property type="protein sequence ID" value="KAB8289636.1"/>
    <property type="molecule type" value="Genomic_DNA"/>
</dbReference>
<protein>
    <recommendedName>
        <fullName evidence="2">PhoD-like phosphatase domain-containing protein</fullName>
    </recommendedName>
</protein>
<dbReference type="PANTHER" id="PTHR46689:SF3">
    <property type="entry name" value="PHOD-LIKE PHOSPHATASE DOMAIN-CONTAINING PROTEIN"/>
    <property type="match status" value="1"/>
</dbReference>
<dbReference type="Pfam" id="PF19050">
    <property type="entry name" value="PhoD_2"/>
    <property type="match status" value="3"/>
</dbReference>
<organism evidence="3 4">
    <name type="scientific">Monilinia laxa</name>
    <name type="common">Brown rot fungus</name>
    <name type="synonym">Sclerotinia laxa</name>
    <dbReference type="NCBI Taxonomy" id="61186"/>
    <lineage>
        <taxon>Eukaryota</taxon>
        <taxon>Fungi</taxon>
        <taxon>Dikarya</taxon>
        <taxon>Ascomycota</taxon>
        <taxon>Pezizomycotina</taxon>
        <taxon>Leotiomycetes</taxon>
        <taxon>Helotiales</taxon>
        <taxon>Sclerotiniaceae</taxon>
        <taxon>Monilinia</taxon>
    </lineage>
</organism>
<sequence length="885" mass="98211">MAAHHRNDVVYGNDQPNTHASANLWRHHESSAFAKHAYNASREAEERSASADLVNFSTKSRAEGRGLPGQHTPVMLSGNAQNGELEAARREQEELEHQDAVNGVRRGAAGASLKCGPLLNYRRMENEVWYGSVLIVVDSQTVREDSVPELRLRILGSRQATQYGNGTGVATGNGHAHGVINGVDYSENQNPTQASHGNTTTHGGQFNAFSDSEEIKVRGVKIYADVANTFWRFHIQVPMQQEEIQCEYTIPGLGFSEGGKTDRQNFFIPAVTESMRIMFHSCNGFSVGTDEDAFSGACLWRDVARQHEVSPFHVMLGGGDQIYNDGIRVNGPLRPWTDIGNPKKRREYPFPEDLRKDCDSYYVKNYIRWYSTEPFAAMNGKIPQVNLWDDHDIIDGFGSYVDEFMRCSVFRGIGGVAHKYYLLFQHHLAPPPSTFTTDAPQTTSTDGVGVDPRQIENTYVLENDIPDPSYIIGDSPGPYVAERSRSIYARLGARIAFFGIDARTERTRHQVNYPETYTKIFNRLRAELTAAKASSSPIQHLIVLLGIPIAYPRLTWLENIFSSPLMGPLKFMNKRFGFGGSFFNHFDGSVDLLDDLDDHYTAHTHKRERHYLIAQLQSLASQFSVRITILGGDVHLAAVGRFYSNPSLQVPISQDFRYMANIISSAIVNKPPPQAVANLLAKRNKIHHLDKATDETLLSFFDRDPGDKKKNSKSNTVTMPSRNWAVLTENSRLTSSIPNPTNTAEAHAEIVGYDLDTKDIPKDGHAPLHKGERGAGSEHKSTQPEHHGKSGDGSLDVVIRVEIDQHDREGKTWGYGMTVPILKYEGEALVADEGRKSWAGSRRSLKGKRSRATVAGSEGERAVSAGGSGRSWGEGRECGGGSLEW</sequence>
<feature type="compositionally biased region" description="Gly residues" evidence="1">
    <location>
        <begin position="866"/>
        <end position="885"/>
    </location>
</feature>
<dbReference type="OrthoDB" id="9999821at2759"/>
<dbReference type="Gene3D" id="3.60.21.70">
    <property type="entry name" value="PhoD-like phosphatase"/>
    <property type="match status" value="1"/>
</dbReference>
<dbReference type="AlphaFoldDB" id="A0A5N6JQR2"/>
<proteinExistence type="predicted"/>
<reference evidence="3 4" key="1">
    <citation type="submission" date="2019-06" db="EMBL/GenBank/DDBJ databases">
        <title>Genome Sequence of the Brown Rot Fungal Pathogen Monilinia laxa.</title>
        <authorList>
            <person name="De Miccolis Angelini R.M."/>
            <person name="Landi L."/>
            <person name="Abate D."/>
            <person name="Pollastro S."/>
            <person name="Romanazzi G."/>
            <person name="Faretra F."/>
        </authorList>
    </citation>
    <scope>NUCLEOTIDE SEQUENCE [LARGE SCALE GENOMIC DNA]</scope>
    <source>
        <strain evidence="3 4">Mlax316</strain>
    </source>
</reference>
<dbReference type="CDD" id="cd07389">
    <property type="entry name" value="MPP_PhoD"/>
    <property type="match status" value="1"/>
</dbReference>
<evidence type="ECO:0000313" key="4">
    <source>
        <dbReference type="Proteomes" id="UP000326757"/>
    </source>
</evidence>
<evidence type="ECO:0000313" key="3">
    <source>
        <dbReference type="EMBL" id="KAB8289636.1"/>
    </source>
</evidence>
<dbReference type="InterPro" id="IPR038607">
    <property type="entry name" value="PhoD-like_sf"/>
</dbReference>
<feature type="region of interest" description="Disordered" evidence="1">
    <location>
        <begin position="757"/>
        <end position="796"/>
    </location>
</feature>
<feature type="region of interest" description="Disordered" evidence="1">
    <location>
        <begin position="842"/>
        <end position="885"/>
    </location>
</feature>
<feature type="compositionally biased region" description="Basic and acidic residues" evidence="1">
    <location>
        <begin position="757"/>
        <end position="790"/>
    </location>
</feature>
<feature type="domain" description="PhoD-like phosphatase" evidence="2">
    <location>
        <begin position="577"/>
        <end position="686"/>
    </location>
</feature>
<accession>A0A5N6JQR2</accession>
<dbReference type="PANTHER" id="PTHR46689">
    <property type="entry name" value="MEMBRANE PROTEIN, PUTATIVE-RELATED"/>
    <property type="match status" value="1"/>
</dbReference>